<dbReference type="InterPro" id="IPR046958">
    <property type="entry name" value="RBK1/2/STUNTED"/>
</dbReference>
<dbReference type="GO" id="GO:0005524">
    <property type="term" value="F:ATP binding"/>
    <property type="evidence" value="ECO:0007669"/>
    <property type="project" value="UniProtKB-UniRule"/>
</dbReference>
<feature type="compositionally biased region" description="Pro residues" evidence="2">
    <location>
        <begin position="1"/>
        <end position="16"/>
    </location>
</feature>
<feature type="region of interest" description="Disordered" evidence="2">
    <location>
        <begin position="1"/>
        <end position="24"/>
    </location>
</feature>
<keyword evidence="4" id="KW-1185">Reference proteome</keyword>
<proteinExistence type="predicted"/>
<protein>
    <recommendedName>
        <fullName evidence="5">Protein kinase domain-containing protein</fullName>
    </recommendedName>
</protein>
<name>A0AAQ3TW81_PASNO</name>
<evidence type="ECO:0008006" key="5">
    <source>
        <dbReference type="Google" id="ProtNLM"/>
    </source>
</evidence>
<keyword evidence="1" id="KW-0067">ATP-binding</keyword>
<sequence>MPPTPPPLPDPAPRKMPPFASAQSRLPPVPSRCWCRLVAPLPGVLLPTPPRTLGSSIYSSFSYSELAKITSNFSPECVVGQGGTSQVYKGYLANGTELAVKILKYSDEVIVGAG</sequence>
<gene>
    <name evidence="3" type="ORF">U9M48_028308</name>
</gene>
<organism evidence="3 4">
    <name type="scientific">Paspalum notatum var. saurae</name>
    <dbReference type="NCBI Taxonomy" id="547442"/>
    <lineage>
        <taxon>Eukaryota</taxon>
        <taxon>Viridiplantae</taxon>
        <taxon>Streptophyta</taxon>
        <taxon>Embryophyta</taxon>
        <taxon>Tracheophyta</taxon>
        <taxon>Spermatophyta</taxon>
        <taxon>Magnoliopsida</taxon>
        <taxon>Liliopsida</taxon>
        <taxon>Poales</taxon>
        <taxon>Poaceae</taxon>
        <taxon>PACMAD clade</taxon>
        <taxon>Panicoideae</taxon>
        <taxon>Andropogonodae</taxon>
        <taxon>Paspaleae</taxon>
        <taxon>Paspalinae</taxon>
        <taxon>Paspalum</taxon>
    </lineage>
</organism>
<dbReference type="Proteomes" id="UP001341281">
    <property type="component" value="Chromosome 06"/>
</dbReference>
<evidence type="ECO:0000313" key="4">
    <source>
        <dbReference type="Proteomes" id="UP001341281"/>
    </source>
</evidence>
<dbReference type="EMBL" id="CP144750">
    <property type="protein sequence ID" value="WVZ80866.1"/>
    <property type="molecule type" value="Genomic_DNA"/>
</dbReference>
<dbReference type="Gene3D" id="3.30.200.20">
    <property type="entry name" value="Phosphorylase Kinase, domain 1"/>
    <property type="match status" value="1"/>
</dbReference>
<dbReference type="SUPFAM" id="SSF56112">
    <property type="entry name" value="Protein kinase-like (PK-like)"/>
    <property type="match status" value="1"/>
</dbReference>
<dbReference type="InterPro" id="IPR017441">
    <property type="entry name" value="Protein_kinase_ATP_BS"/>
</dbReference>
<dbReference type="PROSITE" id="PS00107">
    <property type="entry name" value="PROTEIN_KINASE_ATP"/>
    <property type="match status" value="1"/>
</dbReference>
<reference evidence="3 4" key="1">
    <citation type="submission" date="2024-02" db="EMBL/GenBank/DDBJ databases">
        <title>High-quality chromosome-scale genome assembly of Pensacola bahiagrass (Paspalum notatum Flugge var. saurae).</title>
        <authorList>
            <person name="Vega J.M."/>
            <person name="Podio M."/>
            <person name="Orjuela J."/>
            <person name="Siena L.A."/>
            <person name="Pessino S.C."/>
            <person name="Combes M.C."/>
            <person name="Mariac C."/>
            <person name="Albertini E."/>
            <person name="Pupilli F."/>
            <person name="Ortiz J.P.A."/>
            <person name="Leblanc O."/>
        </authorList>
    </citation>
    <scope>NUCLEOTIDE SEQUENCE [LARGE SCALE GENOMIC DNA]</scope>
    <source>
        <strain evidence="3">R1</strain>
        <tissue evidence="3">Leaf</tissue>
    </source>
</reference>
<dbReference type="InterPro" id="IPR011009">
    <property type="entry name" value="Kinase-like_dom_sf"/>
</dbReference>
<dbReference type="AlphaFoldDB" id="A0AAQ3TW81"/>
<keyword evidence="1" id="KW-0547">Nucleotide-binding</keyword>
<evidence type="ECO:0000256" key="2">
    <source>
        <dbReference type="SAM" id="MobiDB-lite"/>
    </source>
</evidence>
<dbReference type="PANTHER" id="PTHR47987">
    <property type="entry name" value="OS08G0249100 PROTEIN"/>
    <property type="match status" value="1"/>
</dbReference>
<feature type="binding site" evidence="1">
    <location>
        <position position="101"/>
    </location>
    <ligand>
        <name>ATP</name>
        <dbReference type="ChEBI" id="CHEBI:30616"/>
    </ligand>
</feature>
<evidence type="ECO:0000256" key="1">
    <source>
        <dbReference type="PROSITE-ProRule" id="PRU10141"/>
    </source>
</evidence>
<evidence type="ECO:0000313" key="3">
    <source>
        <dbReference type="EMBL" id="WVZ80866.1"/>
    </source>
</evidence>
<dbReference type="PANTHER" id="PTHR47987:SF5">
    <property type="entry name" value="PROTEIN KINASE DOMAIN-CONTAINING PROTEIN"/>
    <property type="match status" value="1"/>
</dbReference>
<accession>A0AAQ3TW81</accession>